<evidence type="ECO:0000256" key="3">
    <source>
        <dbReference type="PROSITE-ProRule" id="PRU00023"/>
    </source>
</evidence>
<dbReference type="AlphaFoldDB" id="A0A8B6DXE6"/>
<dbReference type="PANTHER" id="PTHR24171">
    <property type="entry name" value="ANKYRIN REPEAT DOMAIN-CONTAINING PROTEIN 39-RELATED"/>
    <property type="match status" value="1"/>
</dbReference>
<protein>
    <submittedName>
        <fullName evidence="4">Uncharacterized protein</fullName>
    </submittedName>
</protein>
<sequence length="150" mass="16906">MSAPDVFERAELFLSRFTFRDMLWLPFESYDTMEEHTIGCVTPLYIACSIGYTDVAYMLLVKGADVNICNQNHESSLFTAAEKGHLEIVKLLLEPNVNPNICNEDNESPLFIASLNGHVKVVEYLLQFNADCNIANRFNETPLSIAVIRA</sequence>
<dbReference type="InterPro" id="IPR036770">
    <property type="entry name" value="Ankyrin_rpt-contain_sf"/>
</dbReference>
<feature type="repeat" description="ANK" evidence="3">
    <location>
        <begin position="42"/>
        <end position="71"/>
    </location>
</feature>
<accession>A0A8B6DXE6</accession>
<dbReference type="EMBL" id="UYJE01004273">
    <property type="protein sequence ID" value="VDI26727.1"/>
    <property type="molecule type" value="Genomic_DNA"/>
</dbReference>
<feature type="repeat" description="ANK" evidence="3">
    <location>
        <begin position="105"/>
        <end position="137"/>
    </location>
</feature>
<dbReference type="Pfam" id="PF00023">
    <property type="entry name" value="Ank"/>
    <property type="match status" value="1"/>
</dbReference>
<evidence type="ECO:0000313" key="4">
    <source>
        <dbReference type="EMBL" id="VDI26727.1"/>
    </source>
</evidence>
<dbReference type="SUPFAM" id="SSF48403">
    <property type="entry name" value="Ankyrin repeat"/>
    <property type="match status" value="1"/>
</dbReference>
<gene>
    <name evidence="4" type="ORF">MGAL_10B015124</name>
</gene>
<evidence type="ECO:0000256" key="1">
    <source>
        <dbReference type="ARBA" id="ARBA00022737"/>
    </source>
</evidence>
<keyword evidence="1" id="KW-0677">Repeat</keyword>
<reference evidence="4" key="1">
    <citation type="submission" date="2018-11" db="EMBL/GenBank/DDBJ databases">
        <authorList>
            <person name="Alioto T."/>
            <person name="Alioto T."/>
        </authorList>
    </citation>
    <scope>NUCLEOTIDE SEQUENCE</scope>
</reference>
<dbReference type="Pfam" id="PF12796">
    <property type="entry name" value="Ank_2"/>
    <property type="match status" value="1"/>
</dbReference>
<proteinExistence type="predicted"/>
<dbReference type="Proteomes" id="UP000596742">
    <property type="component" value="Unassembled WGS sequence"/>
</dbReference>
<evidence type="ECO:0000313" key="5">
    <source>
        <dbReference type="Proteomes" id="UP000596742"/>
    </source>
</evidence>
<name>A0A8B6DXE6_MYTGA</name>
<dbReference type="InterPro" id="IPR002110">
    <property type="entry name" value="Ankyrin_rpt"/>
</dbReference>
<comment type="caution">
    <text evidence="4">The sequence shown here is derived from an EMBL/GenBank/DDBJ whole genome shotgun (WGS) entry which is preliminary data.</text>
</comment>
<dbReference type="PROSITE" id="PS50297">
    <property type="entry name" value="ANK_REP_REGION"/>
    <property type="match status" value="3"/>
</dbReference>
<dbReference type="Gene3D" id="1.25.40.20">
    <property type="entry name" value="Ankyrin repeat-containing domain"/>
    <property type="match status" value="1"/>
</dbReference>
<keyword evidence="5" id="KW-1185">Reference proteome</keyword>
<dbReference type="PROSITE" id="PS50088">
    <property type="entry name" value="ANK_REPEAT"/>
    <property type="match status" value="3"/>
</dbReference>
<feature type="repeat" description="ANK" evidence="3">
    <location>
        <begin position="72"/>
        <end position="104"/>
    </location>
</feature>
<organism evidence="4 5">
    <name type="scientific">Mytilus galloprovincialis</name>
    <name type="common">Mediterranean mussel</name>
    <dbReference type="NCBI Taxonomy" id="29158"/>
    <lineage>
        <taxon>Eukaryota</taxon>
        <taxon>Metazoa</taxon>
        <taxon>Spiralia</taxon>
        <taxon>Lophotrochozoa</taxon>
        <taxon>Mollusca</taxon>
        <taxon>Bivalvia</taxon>
        <taxon>Autobranchia</taxon>
        <taxon>Pteriomorphia</taxon>
        <taxon>Mytilida</taxon>
        <taxon>Mytiloidea</taxon>
        <taxon>Mytilidae</taxon>
        <taxon>Mytilinae</taxon>
        <taxon>Mytilus</taxon>
    </lineage>
</organism>
<dbReference type="OrthoDB" id="10071127at2759"/>
<dbReference type="SMART" id="SM00248">
    <property type="entry name" value="ANK"/>
    <property type="match status" value="3"/>
</dbReference>
<evidence type="ECO:0000256" key="2">
    <source>
        <dbReference type="ARBA" id="ARBA00023043"/>
    </source>
</evidence>
<keyword evidence="2 3" id="KW-0040">ANK repeat</keyword>